<proteinExistence type="predicted"/>
<dbReference type="InterPro" id="IPR050272">
    <property type="entry name" value="Isochorismatase-like_hydrls"/>
</dbReference>
<feature type="region of interest" description="Disordered" evidence="2">
    <location>
        <begin position="181"/>
        <end position="219"/>
    </location>
</feature>
<dbReference type="PANTHER" id="PTHR43540">
    <property type="entry name" value="PEROXYUREIDOACRYLATE/UREIDOACRYLATE AMIDOHYDROLASE-RELATED"/>
    <property type="match status" value="1"/>
</dbReference>
<dbReference type="EC" id="3.-.-.-" evidence="4"/>
<evidence type="ECO:0000259" key="3">
    <source>
        <dbReference type="Pfam" id="PF00857"/>
    </source>
</evidence>
<dbReference type="HOGENOM" id="CLU_068979_8_4_11"/>
<keyword evidence="1 4" id="KW-0378">Hydrolase</keyword>
<gene>
    <name evidence="4" type="ORF">HMPREF0063_10107</name>
</gene>
<dbReference type="PANTHER" id="PTHR43540:SF6">
    <property type="entry name" value="ISOCHORISMATASE-LIKE DOMAIN-CONTAINING PROTEIN"/>
    <property type="match status" value="1"/>
</dbReference>
<dbReference type="eggNOG" id="COG1335">
    <property type="taxonomic scope" value="Bacteria"/>
</dbReference>
<comment type="caution">
    <text evidence="4">The sequence shown here is derived from an EMBL/GenBank/DDBJ whole genome shotgun (WGS) entry which is preliminary data.</text>
</comment>
<evidence type="ECO:0000256" key="1">
    <source>
        <dbReference type="ARBA" id="ARBA00022801"/>
    </source>
</evidence>
<dbReference type="Gene3D" id="3.40.50.850">
    <property type="entry name" value="Isochorismatase-like"/>
    <property type="match status" value="1"/>
</dbReference>
<dbReference type="InterPro" id="IPR036380">
    <property type="entry name" value="Isochorismatase-like_sf"/>
</dbReference>
<dbReference type="InterPro" id="IPR000868">
    <property type="entry name" value="Isochorismatase-like_dom"/>
</dbReference>
<name>E2S7V0_9ACTN</name>
<evidence type="ECO:0000256" key="2">
    <source>
        <dbReference type="SAM" id="MobiDB-lite"/>
    </source>
</evidence>
<dbReference type="Proteomes" id="UP000003111">
    <property type="component" value="Unassembled WGS sequence"/>
</dbReference>
<evidence type="ECO:0000313" key="5">
    <source>
        <dbReference type="Proteomes" id="UP000003111"/>
    </source>
</evidence>
<dbReference type="CDD" id="cd00431">
    <property type="entry name" value="cysteine_hydrolases"/>
    <property type="match status" value="1"/>
</dbReference>
<dbReference type="OrthoDB" id="9794942at2"/>
<dbReference type="RefSeq" id="WP_007076674.1">
    <property type="nucleotide sequence ID" value="NZ_CM001024.1"/>
</dbReference>
<sequence length="219" mass="23917">MKHPPGALVVVDLQQDYFRAPSLSRLRPRLVQRVRRAAEAARAAGAPVIEVRTENARHPSTWALNMREDGQPVALAGSDGAAPLPELDLRPDHVVVKTRDSAYHHTTLGLVLDSHHNDAYALCGVTTESCIAATATDGYAHDHRVSILVDCVASDVPAQLEPTLERLSRLYRQEGVRADRVQFRPPQARPTPVTDCRGATLHTGLPPTDRLEDEPCAPT</sequence>
<evidence type="ECO:0000313" key="4">
    <source>
        <dbReference type="EMBL" id="EFQ84766.1"/>
    </source>
</evidence>
<organism evidence="4 5">
    <name type="scientific">Aeromicrobium marinum DSM 15272</name>
    <dbReference type="NCBI Taxonomy" id="585531"/>
    <lineage>
        <taxon>Bacteria</taxon>
        <taxon>Bacillati</taxon>
        <taxon>Actinomycetota</taxon>
        <taxon>Actinomycetes</taxon>
        <taxon>Propionibacteriales</taxon>
        <taxon>Nocardioidaceae</taxon>
        <taxon>Aeromicrobium</taxon>
    </lineage>
</organism>
<dbReference type="STRING" id="585531.HMPREF0063_10107"/>
<feature type="domain" description="Isochorismatase-like" evidence="3">
    <location>
        <begin position="7"/>
        <end position="158"/>
    </location>
</feature>
<accession>E2S7V0</accession>
<dbReference type="AlphaFoldDB" id="E2S7V0"/>
<dbReference type="Pfam" id="PF00857">
    <property type="entry name" value="Isochorismatase"/>
    <property type="match status" value="1"/>
</dbReference>
<reference evidence="4" key="1">
    <citation type="submission" date="2010-08" db="EMBL/GenBank/DDBJ databases">
        <authorList>
            <person name="Muzny D."/>
            <person name="Qin X."/>
            <person name="Buhay C."/>
            <person name="Dugan-Rocha S."/>
            <person name="Ding Y."/>
            <person name="Chen G."/>
            <person name="Hawes A."/>
            <person name="Holder M."/>
            <person name="Jhangiani S."/>
            <person name="Johnson A."/>
            <person name="Khan Z."/>
            <person name="Li Z."/>
            <person name="Liu W."/>
            <person name="Liu X."/>
            <person name="Perez L."/>
            <person name="Shen H."/>
            <person name="Wang Q."/>
            <person name="Watt J."/>
            <person name="Xi L."/>
            <person name="Xin Y."/>
            <person name="Zhou J."/>
            <person name="Deng J."/>
            <person name="Jiang H."/>
            <person name="Liu Y."/>
            <person name="Qu J."/>
            <person name="Song X.-Z."/>
            <person name="Zhang L."/>
            <person name="Villasana D."/>
            <person name="Johnson A."/>
            <person name="Liu J."/>
            <person name="Liyanage D."/>
            <person name="Lorensuhewa L."/>
            <person name="Robinson T."/>
            <person name="Song A."/>
            <person name="Song B.-B."/>
            <person name="Dinh H."/>
            <person name="Thornton R."/>
            <person name="Coyle M."/>
            <person name="Francisco L."/>
            <person name="Jackson L."/>
            <person name="Javaid M."/>
            <person name="Korchina V."/>
            <person name="Kovar C."/>
            <person name="Mata R."/>
            <person name="Mathew T."/>
            <person name="Ngo R."/>
            <person name="Nguyen L."/>
            <person name="Nguyen N."/>
            <person name="Okwuonu G."/>
            <person name="Ongeri F."/>
            <person name="Pham C."/>
            <person name="Simmons D."/>
            <person name="Wilczek-Boney K."/>
            <person name="Hale W."/>
            <person name="Jakkamsetti A."/>
            <person name="Pham P."/>
            <person name="Ruth R."/>
            <person name="San Lucas F."/>
            <person name="Warren J."/>
            <person name="Zhang J."/>
            <person name="Zhao Z."/>
            <person name="Zhou C."/>
            <person name="Zhu D."/>
            <person name="Lee S."/>
            <person name="Bess C."/>
            <person name="Blankenburg K."/>
            <person name="Forbes L."/>
            <person name="Fu Q."/>
            <person name="Gubbala S."/>
            <person name="Hirani K."/>
            <person name="Jayaseelan J.C."/>
            <person name="Lara F."/>
            <person name="Munidasa M."/>
            <person name="Palculict T."/>
            <person name="Patil S."/>
            <person name="Pu L.-L."/>
            <person name="Saada N."/>
            <person name="Tang L."/>
            <person name="Weissenberger G."/>
            <person name="Zhu Y."/>
            <person name="Hemphill L."/>
            <person name="Shang Y."/>
            <person name="Youmans B."/>
            <person name="Ayvaz T."/>
            <person name="Ross M."/>
            <person name="Santibanez J."/>
            <person name="Aqrawi P."/>
            <person name="Gross S."/>
            <person name="Joshi V."/>
            <person name="Fowler G."/>
            <person name="Nazareth L."/>
            <person name="Reid J."/>
            <person name="Worley K."/>
            <person name="Petrosino J."/>
            <person name="Highlander S."/>
            <person name="Gibbs R."/>
        </authorList>
    </citation>
    <scope>NUCLEOTIDE SEQUENCE [LARGE SCALE GENOMIC DNA]</scope>
    <source>
        <strain evidence="4">DSM 15272</strain>
    </source>
</reference>
<dbReference type="GO" id="GO:0016787">
    <property type="term" value="F:hydrolase activity"/>
    <property type="evidence" value="ECO:0007669"/>
    <property type="project" value="UniProtKB-KW"/>
</dbReference>
<dbReference type="SUPFAM" id="SSF52499">
    <property type="entry name" value="Isochorismatase-like hydrolases"/>
    <property type="match status" value="1"/>
</dbReference>
<dbReference type="EMBL" id="ACLF03000001">
    <property type="protein sequence ID" value="EFQ84766.1"/>
    <property type="molecule type" value="Genomic_DNA"/>
</dbReference>
<protein>
    <submittedName>
        <fullName evidence="4">Isochorismatase family protein</fullName>
        <ecNumber evidence="4">3.-.-.-</ecNumber>
    </submittedName>
</protein>
<keyword evidence="5" id="KW-1185">Reference proteome</keyword>